<dbReference type="PROSITE" id="PS51146">
    <property type="entry name" value="KAIC"/>
    <property type="match status" value="2"/>
</dbReference>
<dbReference type="SUPFAM" id="SSF52540">
    <property type="entry name" value="P-loop containing nucleoside triphosphate hydrolases"/>
    <property type="match status" value="2"/>
</dbReference>
<evidence type="ECO:0000256" key="3">
    <source>
        <dbReference type="ARBA" id="ARBA00022679"/>
    </source>
</evidence>
<proteinExistence type="predicted"/>
<dbReference type="Pfam" id="PF06745">
    <property type="entry name" value="ATPase"/>
    <property type="match status" value="2"/>
</dbReference>
<keyword evidence="10" id="KW-1185">Reference proteome</keyword>
<dbReference type="GO" id="GO:0016787">
    <property type="term" value="F:hydrolase activity"/>
    <property type="evidence" value="ECO:0007669"/>
    <property type="project" value="UniProtKB-KW"/>
</dbReference>
<evidence type="ECO:0000256" key="6">
    <source>
        <dbReference type="ARBA" id="ARBA00022801"/>
    </source>
</evidence>
<dbReference type="InterPro" id="IPR014774">
    <property type="entry name" value="KaiC-like_dom"/>
</dbReference>
<dbReference type="Gene3D" id="3.40.50.300">
    <property type="entry name" value="P-loop containing nucleotide triphosphate hydrolases"/>
    <property type="match status" value="2"/>
</dbReference>
<feature type="domain" description="Rhodanese" evidence="7">
    <location>
        <begin position="312"/>
        <end position="417"/>
    </location>
</feature>
<dbReference type="PANTHER" id="PTHR42926:SF1">
    <property type="entry name" value="CIRCADIAN CLOCK OSCILLATOR PROTEIN KAIC 1"/>
    <property type="match status" value="1"/>
</dbReference>
<accession>A0A2R4WZF9</accession>
<dbReference type="InterPro" id="IPR030665">
    <property type="entry name" value="KaiC"/>
</dbReference>
<keyword evidence="3" id="KW-0808">Transferase</keyword>
<dbReference type="KEGG" id="harc:HARCEL1_03935"/>
<sequence>MTDSASADRVSTGIDGLDRILHGGLVPRRGYMIRGEPGAGKTTLGLHFLTEGIENGESTLYVNLEEDEDDITRNAESLGFDLSEVEFLDLSPTAEVFSEDQSYDVFEADEVEDDSVTAEIRDRVVNVDPDRVLVDPVTQLRYLIGDDQEFRKQVTGFMQLLKEQDATVLFTSQISSMTPDDDLQFISHGVINLQHTSSGRTIEVAKIRGSDMDGGRHAVRMTDEGLVVYPKLKPSAHRREFDPDQLPSGVPGIDQVLNGGLERGTITIISGPTGVGKTTLGAQFMKEAAGRGERSVIFEFEESLATFTGRCNAINIPVTEMFDRGTLQFEEIEAMSMSSDEFANMVREEVEDRDARIVMIDGTAGYRLSLRGDNDELVKELHTLCRYLKNMGVTVILVEEVTNITGEFKATERNLSYIADNIVFLRYLEVHGELRKAIGVLKKRMSGFERTLRAFDITEHGITVGDPLTNLRGILQGSPEFVDDAGDKPME</sequence>
<dbReference type="PIRSF" id="PIRSF039117">
    <property type="entry name" value="KaiC"/>
    <property type="match status" value="1"/>
</dbReference>
<dbReference type="RefSeq" id="WP_108381289.1">
    <property type="nucleotide sequence ID" value="NZ_CP028858.1"/>
</dbReference>
<protein>
    <recommendedName>
        <fullName evidence="1">non-specific serine/threonine protein kinase</fullName>
        <ecNumber evidence="1">2.7.11.1</ecNumber>
    </recommendedName>
</protein>
<dbReference type="InterPro" id="IPR051347">
    <property type="entry name" value="Circadian_clock_KaiC-rel"/>
</dbReference>
<evidence type="ECO:0000313" key="10">
    <source>
        <dbReference type="Proteomes" id="UP000244727"/>
    </source>
</evidence>
<evidence type="ECO:0000256" key="4">
    <source>
        <dbReference type="ARBA" id="ARBA00022737"/>
    </source>
</evidence>
<keyword evidence="2" id="KW-0597">Phosphoprotein</keyword>
<dbReference type="PRINTS" id="PR01874">
    <property type="entry name" value="DNAREPAIRADA"/>
</dbReference>
<evidence type="ECO:0000259" key="7">
    <source>
        <dbReference type="PROSITE" id="PS50206"/>
    </source>
</evidence>
<dbReference type="InterPro" id="IPR010624">
    <property type="entry name" value="KaiC_dom"/>
</dbReference>
<keyword evidence="4" id="KW-0677">Repeat</keyword>
<dbReference type="GeneID" id="36511628"/>
<name>A0A2R4WZF9_9EURY</name>
<evidence type="ECO:0000256" key="2">
    <source>
        <dbReference type="ARBA" id="ARBA00022553"/>
    </source>
</evidence>
<gene>
    <name evidence="9" type="ORF">HARCEL1_03935</name>
</gene>
<keyword evidence="5" id="KW-0418">Kinase</keyword>
<dbReference type="SMART" id="SM00382">
    <property type="entry name" value="AAA"/>
    <property type="match status" value="2"/>
</dbReference>
<dbReference type="EMBL" id="CP028858">
    <property type="protein sequence ID" value="AWB26920.1"/>
    <property type="molecule type" value="Genomic_DNA"/>
</dbReference>
<evidence type="ECO:0000313" key="9">
    <source>
        <dbReference type="EMBL" id="AWB26920.1"/>
    </source>
</evidence>
<dbReference type="AlphaFoldDB" id="A0A2R4WZF9"/>
<dbReference type="PANTHER" id="PTHR42926">
    <property type="match status" value="1"/>
</dbReference>
<dbReference type="PROSITE" id="PS50206">
    <property type="entry name" value="RHODANESE_3"/>
    <property type="match status" value="1"/>
</dbReference>
<dbReference type="GO" id="GO:0004674">
    <property type="term" value="F:protein serine/threonine kinase activity"/>
    <property type="evidence" value="ECO:0007669"/>
    <property type="project" value="UniProtKB-EC"/>
</dbReference>
<dbReference type="InterPro" id="IPR003593">
    <property type="entry name" value="AAA+_ATPase"/>
</dbReference>
<dbReference type="InterPro" id="IPR027417">
    <property type="entry name" value="P-loop_NTPase"/>
</dbReference>
<keyword evidence="6" id="KW-0378">Hydrolase</keyword>
<reference evidence="9 10" key="1">
    <citation type="submission" date="2018-04" db="EMBL/GenBank/DDBJ databases">
        <title>Halococcoides cellulosivorans gen. nov., sp. nov., an extremely halophilic cellulose-utilizing haloarchaeon from hypersaline lakes.</title>
        <authorList>
            <person name="Sorokin D.Y."/>
            <person name="Toshchakov S.V."/>
            <person name="Samarov N.I."/>
            <person name="Korzhenkov A."/>
            <person name="Kublanov I.V."/>
        </authorList>
    </citation>
    <scope>NUCLEOTIDE SEQUENCE [LARGE SCALE GENOMIC DNA]</scope>
    <source>
        <strain evidence="9 10">HArcel1</strain>
    </source>
</reference>
<feature type="domain" description="KaiC" evidence="8">
    <location>
        <begin position="244"/>
        <end position="478"/>
    </location>
</feature>
<feature type="domain" description="KaiC" evidence="8">
    <location>
        <begin position="8"/>
        <end position="242"/>
    </location>
</feature>
<evidence type="ECO:0000256" key="5">
    <source>
        <dbReference type="ARBA" id="ARBA00022777"/>
    </source>
</evidence>
<evidence type="ECO:0000256" key="1">
    <source>
        <dbReference type="ARBA" id="ARBA00012513"/>
    </source>
</evidence>
<dbReference type="InterPro" id="IPR001763">
    <property type="entry name" value="Rhodanese-like_dom"/>
</dbReference>
<dbReference type="EC" id="2.7.11.1" evidence="1"/>
<organism evidence="9 10">
    <name type="scientific">Halococcoides cellulosivorans</name>
    <dbReference type="NCBI Taxonomy" id="1679096"/>
    <lineage>
        <taxon>Archaea</taxon>
        <taxon>Methanobacteriati</taxon>
        <taxon>Methanobacteriota</taxon>
        <taxon>Stenosarchaea group</taxon>
        <taxon>Halobacteria</taxon>
        <taxon>Halobacteriales</taxon>
        <taxon>Haloarculaceae</taxon>
        <taxon>Halococcoides</taxon>
    </lineage>
</organism>
<dbReference type="GO" id="GO:0005524">
    <property type="term" value="F:ATP binding"/>
    <property type="evidence" value="ECO:0007669"/>
    <property type="project" value="InterPro"/>
</dbReference>
<evidence type="ECO:0000259" key="8">
    <source>
        <dbReference type="PROSITE" id="PS51146"/>
    </source>
</evidence>
<dbReference type="Proteomes" id="UP000244727">
    <property type="component" value="Chromosome"/>
</dbReference>